<evidence type="ECO:0000313" key="7">
    <source>
        <dbReference type="EMBL" id="BAL94420.1"/>
    </source>
</evidence>
<feature type="transmembrane region" description="Helical" evidence="5">
    <location>
        <begin position="70"/>
        <end position="90"/>
    </location>
</feature>
<dbReference type="HOGENOM" id="CLU_729336_0_0_4"/>
<dbReference type="RefSeq" id="WP_014427291.1">
    <property type="nucleotide sequence ID" value="NC_017075.1"/>
</dbReference>
<evidence type="ECO:0000256" key="3">
    <source>
        <dbReference type="ARBA" id="ARBA00022989"/>
    </source>
</evidence>
<proteinExistence type="predicted"/>
<feature type="transmembrane region" description="Helical" evidence="5">
    <location>
        <begin position="110"/>
        <end position="127"/>
    </location>
</feature>
<keyword evidence="3 5" id="KW-1133">Transmembrane helix</keyword>
<feature type="domain" description="O-antigen ligase-related" evidence="6">
    <location>
        <begin position="169"/>
        <end position="314"/>
    </location>
</feature>
<organism evidence="7 8">
    <name type="scientific">Rubrivivax gelatinosus (strain NBRC 100245 / IL144)</name>
    <dbReference type="NCBI Taxonomy" id="983917"/>
    <lineage>
        <taxon>Bacteria</taxon>
        <taxon>Pseudomonadati</taxon>
        <taxon>Pseudomonadota</taxon>
        <taxon>Betaproteobacteria</taxon>
        <taxon>Burkholderiales</taxon>
        <taxon>Sphaerotilaceae</taxon>
        <taxon>Rubrivivax</taxon>
    </lineage>
</organism>
<keyword evidence="8" id="KW-1185">Reference proteome</keyword>
<reference evidence="7 8" key="1">
    <citation type="journal article" date="2012" name="J. Bacteriol.">
        <title>Complete genome sequence of phototrophic betaproteobacterium Rubrivivax gelatinosus IL144.</title>
        <authorList>
            <person name="Nagashima S."/>
            <person name="Kamimura A."/>
            <person name="Shimizu T."/>
            <person name="Nakamura-isaki S."/>
            <person name="Aono E."/>
            <person name="Sakamoto K."/>
            <person name="Ichikawa N."/>
            <person name="Nakazawa H."/>
            <person name="Sekine M."/>
            <person name="Yamazaki S."/>
            <person name="Fujita N."/>
            <person name="Shimada K."/>
            <person name="Hanada S."/>
            <person name="Nagashima K.V.P."/>
        </authorList>
    </citation>
    <scope>NUCLEOTIDE SEQUENCE [LARGE SCALE GENOMIC DNA]</scope>
    <source>
        <strain evidence="8">NBRC 100245 / IL144</strain>
    </source>
</reference>
<evidence type="ECO:0000259" key="6">
    <source>
        <dbReference type="Pfam" id="PF04932"/>
    </source>
</evidence>
<name>I0HN33_RUBGI</name>
<dbReference type="Proteomes" id="UP000007883">
    <property type="component" value="Chromosome"/>
</dbReference>
<dbReference type="PATRIC" id="fig|983917.3.peg.1054"/>
<evidence type="ECO:0000256" key="4">
    <source>
        <dbReference type="ARBA" id="ARBA00023136"/>
    </source>
</evidence>
<evidence type="ECO:0000256" key="2">
    <source>
        <dbReference type="ARBA" id="ARBA00022692"/>
    </source>
</evidence>
<dbReference type="InterPro" id="IPR007016">
    <property type="entry name" value="O-antigen_ligase-rel_domated"/>
</dbReference>
<evidence type="ECO:0000256" key="1">
    <source>
        <dbReference type="ARBA" id="ARBA00004141"/>
    </source>
</evidence>
<dbReference type="STRING" id="983917.RGE_10790"/>
<dbReference type="GO" id="GO:0016020">
    <property type="term" value="C:membrane"/>
    <property type="evidence" value="ECO:0007669"/>
    <property type="project" value="UniProtKB-SubCell"/>
</dbReference>
<dbReference type="KEGG" id="rge:RGE_10790"/>
<protein>
    <recommendedName>
        <fullName evidence="6">O-antigen ligase-related domain-containing protein</fullName>
    </recommendedName>
</protein>
<feature type="transmembrane region" description="Helical" evidence="5">
    <location>
        <begin position="330"/>
        <end position="356"/>
    </location>
</feature>
<feature type="transmembrane region" description="Helical" evidence="5">
    <location>
        <begin position="300"/>
        <end position="318"/>
    </location>
</feature>
<feature type="transmembrane region" description="Helical" evidence="5">
    <location>
        <begin position="46"/>
        <end position="63"/>
    </location>
</feature>
<feature type="transmembrane region" description="Helical" evidence="5">
    <location>
        <begin position="21"/>
        <end position="40"/>
    </location>
</feature>
<evidence type="ECO:0000256" key="5">
    <source>
        <dbReference type="SAM" id="Phobius"/>
    </source>
</evidence>
<accession>I0HN33</accession>
<evidence type="ECO:0000313" key="8">
    <source>
        <dbReference type="Proteomes" id="UP000007883"/>
    </source>
</evidence>
<sequence length="379" mass="41894">MKYTILQPRREPLGSLLRLDMLVAGICIAALGMTMLVGSLRLVTYVIPPLALLAVLATGRLTWSPNAPPYLVLIAAAALLAPLGNMAGLQDVYLMLIGLSPFAFGCRYRLPWQHIFWAAVVATLLTYVRKGGVGGVEFDPMTSRSSFEATTSFVFGVLAAWAACERRWLASLLALLLCILTLKRIVALGAIVVVAAMLLPRRWVDRLLRPLPMILLNVLYLLVVIRYTQGGFDALIVQYTSQSSDQLGMGRQRLYHYPVQELLHDPWRFAFVGMGPGSAYEVMKGGWGFLGKANLHNDSLKILFEYGGLVWAGFYAVLYRTSQRLELRILMLFVNIMFLTDNTLIYPYVIFAIGIACQSLAPASDTAQAWARGDAGARR</sequence>
<comment type="subcellular location">
    <subcellularLocation>
        <location evidence="1">Membrane</location>
        <topology evidence="1">Multi-pass membrane protein</topology>
    </subcellularLocation>
</comment>
<feature type="transmembrane region" description="Helical" evidence="5">
    <location>
        <begin position="211"/>
        <end position="229"/>
    </location>
</feature>
<feature type="transmembrane region" description="Helical" evidence="5">
    <location>
        <begin position="147"/>
        <end position="163"/>
    </location>
</feature>
<keyword evidence="2 5" id="KW-0812">Transmembrane</keyword>
<dbReference type="eggNOG" id="ENOG5033P87">
    <property type="taxonomic scope" value="Bacteria"/>
</dbReference>
<gene>
    <name evidence="7" type="ordered locus">RGE_10790</name>
</gene>
<feature type="transmembrane region" description="Helical" evidence="5">
    <location>
        <begin position="169"/>
        <end position="199"/>
    </location>
</feature>
<dbReference type="EMBL" id="AP012320">
    <property type="protein sequence ID" value="BAL94420.1"/>
    <property type="molecule type" value="Genomic_DNA"/>
</dbReference>
<keyword evidence="4 5" id="KW-0472">Membrane</keyword>
<dbReference type="AlphaFoldDB" id="I0HN33"/>
<dbReference type="Pfam" id="PF04932">
    <property type="entry name" value="Wzy_C"/>
    <property type="match status" value="1"/>
</dbReference>